<gene>
    <name evidence="2" type="ORF">BAGA_24895</name>
</gene>
<evidence type="ECO:0000313" key="2">
    <source>
        <dbReference type="EMBL" id="KEK21809.1"/>
    </source>
</evidence>
<dbReference type="AlphaFoldDB" id="A0A073K3B0"/>
<keyword evidence="1" id="KW-0472">Membrane</keyword>
<sequence>MRTSNPMLKKDKFHEEKTNAFTMTIGGTISKTFVMLILLLAASVYSYVQVTQGTMKMPVLVGVAVVNIIVAFAAIFIPRISPICAPIYAVVKGIVLGSISAFYTMRFGNSIALTAVLLTISILFAMLVLYATRIIKVTEKFRTVVTAATLGIFIMYLIVFLLNTFVLTVPYIHQGGAISIIISVVVIVVAALDLLLDFDSIENGARSGAAKYMEWYSAIGLMMTLVWLYLEILRFVSYFMKNEE</sequence>
<keyword evidence="1" id="KW-1133">Transmembrane helix</keyword>
<dbReference type="RefSeq" id="WP_033678843.1">
    <property type="nucleotide sequence ID" value="NZ_JOTM01000055.1"/>
</dbReference>
<dbReference type="InterPro" id="IPR010539">
    <property type="entry name" value="BaxI_1-like"/>
</dbReference>
<dbReference type="PANTHER" id="PTHR41282:SF1">
    <property type="entry name" value="CONSERVED TRANSMEMBRANE PROTEIN-RELATED"/>
    <property type="match status" value="1"/>
</dbReference>
<evidence type="ECO:0000313" key="3">
    <source>
        <dbReference type="Proteomes" id="UP000027778"/>
    </source>
</evidence>
<keyword evidence="1" id="KW-0812">Transmembrane</keyword>
<feature type="transmembrane region" description="Helical" evidence="1">
    <location>
        <begin position="21"/>
        <end position="45"/>
    </location>
</feature>
<dbReference type="OrthoDB" id="116480at2"/>
<protein>
    <submittedName>
        <fullName evidence="2">Membrane protein</fullName>
    </submittedName>
</protein>
<dbReference type="PANTHER" id="PTHR41282">
    <property type="entry name" value="CONSERVED TRANSMEMBRANE PROTEIN-RELATED"/>
    <property type="match status" value="1"/>
</dbReference>
<evidence type="ECO:0000256" key="1">
    <source>
        <dbReference type="SAM" id="Phobius"/>
    </source>
</evidence>
<feature type="transmembrane region" description="Helical" evidence="1">
    <location>
        <begin position="57"/>
        <end position="78"/>
    </location>
</feature>
<keyword evidence="3" id="KW-1185">Reference proteome</keyword>
<organism evidence="2 3">
    <name type="scientific">Bacillus gaemokensis</name>
    <dbReference type="NCBI Taxonomy" id="574375"/>
    <lineage>
        <taxon>Bacteria</taxon>
        <taxon>Bacillati</taxon>
        <taxon>Bacillota</taxon>
        <taxon>Bacilli</taxon>
        <taxon>Bacillales</taxon>
        <taxon>Bacillaceae</taxon>
        <taxon>Bacillus</taxon>
        <taxon>Bacillus cereus group</taxon>
    </lineage>
</organism>
<feature type="transmembrane region" description="Helical" evidence="1">
    <location>
        <begin position="171"/>
        <end position="195"/>
    </location>
</feature>
<dbReference type="eggNOG" id="COG4760">
    <property type="taxonomic scope" value="Bacteria"/>
</dbReference>
<dbReference type="Proteomes" id="UP000027778">
    <property type="component" value="Unassembled WGS sequence"/>
</dbReference>
<name>A0A073K3B0_9BACI</name>
<proteinExistence type="predicted"/>
<dbReference type="STRING" id="574375.AZF08_26490"/>
<dbReference type="EMBL" id="JOTM01000055">
    <property type="protein sequence ID" value="KEK21809.1"/>
    <property type="molecule type" value="Genomic_DNA"/>
</dbReference>
<dbReference type="Pfam" id="PF12811">
    <property type="entry name" value="BaxI_1"/>
    <property type="match status" value="1"/>
</dbReference>
<feature type="transmembrane region" description="Helical" evidence="1">
    <location>
        <begin position="215"/>
        <end position="240"/>
    </location>
</feature>
<accession>A0A073K3B0</accession>
<comment type="caution">
    <text evidence="2">The sequence shown here is derived from an EMBL/GenBank/DDBJ whole genome shotgun (WGS) entry which is preliminary data.</text>
</comment>
<feature type="transmembrane region" description="Helical" evidence="1">
    <location>
        <begin position="85"/>
        <end position="105"/>
    </location>
</feature>
<dbReference type="PIRSF" id="PIRSF009160">
    <property type="entry name" value="UCP009160"/>
    <property type="match status" value="1"/>
</dbReference>
<feature type="transmembrane region" description="Helical" evidence="1">
    <location>
        <begin position="111"/>
        <end position="132"/>
    </location>
</feature>
<feature type="transmembrane region" description="Helical" evidence="1">
    <location>
        <begin position="144"/>
        <end position="165"/>
    </location>
</feature>
<reference evidence="2 3" key="1">
    <citation type="submission" date="2014-06" db="EMBL/GenBank/DDBJ databases">
        <title>Draft genome sequence of Bacillus gaemokensis JCM 15801 (MCCC 1A00707).</title>
        <authorList>
            <person name="Lai Q."/>
            <person name="Liu Y."/>
            <person name="Shao Z."/>
        </authorList>
    </citation>
    <scope>NUCLEOTIDE SEQUENCE [LARGE SCALE GENOMIC DNA]</scope>
    <source>
        <strain evidence="2 3">JCM 15801</strain>
    </source>
</reference>